<dbReference type="STRING" id="1379270.GEMMAAP_06745"/>
<evidence type="ECO:0000313" key="2">
    <source>
        <dbReference type="EMBL" id="AMW04624.1"/>
    </source>
</evidence>
<evidence type="ECO:0000313" key="3">
    <source>
        <dbReference type="Proteomes" id="UP000076404"/>
    </source>
</evidence>
<dbReference type="AlphaFoldDB" id="A0A143BJJ6"/>
<reference evidence="2 3" key="2">
    <citation type="journal article" date="2016" name="Environ. Microbiol. Rep.">
        <title>Metagenomic evidence for the presence of phototrophic Gemmatimonadetes bacteria in diverse environments.</title>
        <authorList>
            <person name="Zeng Y."/>
            <person name="Baumbach J."/>
            <person name="Barbosa E.G."/>
            <person name="Azevedo V."/>
            <person name="Zhang C."/>
            <person name="Koblizek M."/>
        </authorList>
    </citation>
    <scope>NUCLEOTIDE SEQUENCE [LARGE SCALE GENOMIC DNA]</scope>
    <source>
        <strain evidence="2 3">AP64</strain>
    </source>
</reference>
<dbReference type="Proteomes" id="UP000076404">
    <property type="component" value="Chromosome"/>
</dbReference>
<reference evidence="2 3" key="1">
    <citation type="journal article" date="2014" name="Proc. Natl. Acad. Sci. U.S.A.">
        <title>Functional type 2 photosynthetic reaction centers found in the rare bacterial phylum Gemmatimonadetes.</title>
        <authorList>
            <person name="Zeng Y."/>
            <person name="Feng F."/>
            <person name="Medova H."/>
            <person name="Dean J."/>
            <person name="Koblizek M."/>
        </authorList>
    </citation>
    <scope>NUCLEOTIDE SEQUENCE [LARGE SCALE GENOMIC DNA]</scope>
    <source>
        <strain evidence="2 3">AP64</strain>
    </source>
</reference>
<organism evidence="2 3">
    <name type="scientific">Gemmatimonas phototrophica</name>
    <dbReference type="NCBI Taxonomy" id="1379270"/>
    <lineage>
        <taxon>Bacteria</taxon>
        <taxon>Pseudomonadati</taxon>
        <taxon>Gemmatimonadota</taxon>
        <taxon>Gemmatimonadia</taxon>
        <taxon>Gemmatimonadales</taxon>
        <taxon>Gemmatimonadaceae</taxon>
        <taxon>Gemmatimonas</taxon>
    </lineage>
</organism>
<dbReference type="eggNOG" id="COG2385">
    <property type="taxonomic scope" value="Bacteria"/>
</dbReference>
<dbReference type="GO" id="GO:0030435">
    <property type="term" value="P:sporulation resulting in formation of a cellular spore"/>
    <property type="evidence" value="ECO:0007669"/>
    <property type="project" value="InterPro"/>
</dbReference>
<dbReference type="RefSeq" id="WP_026850368.1">
    <property type="nucleotide sequence ID" value="NZ_CP011454.1"/>
</dbReference>
<protein>
    <recommendedName>
        <fullName evidence="1">Sporulation stage II protein D amidase enhancer LytB N-terminal domain-containing protein</fullName>
    </recommendedName>
</protein>
<feature type="domain" description="Sporulation stage II protein D amidase enhancer LytB N-terminal" evidence="1">
    <location>
        <begin position="164"/>
        <end position="260"/>
    </location>
</feature>
<dbReference type="NCBIfam" id="TIGR02669">
    <property type="entry name" value="SpoIID_LytB"/>
    <property type="match status" value="1"/>
</dbReference>
<evidence type="ECO:0000259" key="1">
    <source>
        <dbReference type="Pfam" id="PF08486"/>
    </source>
</evidence>
<accession>A0A143BJJ6</accession>
<dbReference type="PROSITE" id="PS51257">
    <property type="entry name" value="PROKAR_LIPOPROTEIN"/>
    <property type="match status" value="1"/>
</dbReference>
<dbReference type="EMBL" id="CP011454">
    <property type="protein sequence ID" value="AMW04624.1"/>
    <property type="molecule type" value="Genomic_DNA"/>
</dbReference>
<dbReference type="InterPro" id="IPR013486">
    <property type="entry name" value="SpoIID/LytB"/>
</dbReference>
<name>A0A143BJJ6_9BACT</name>
<dbReference type="InterPro" id="IPR013693">
    <property type="entry name" value="SpoIID/LytB_N"/>
</dbReference>
<sequence length="456" mass="48736">MTTPPRRPPVAGALRYLAPALFGGVIIAAATMLACAPSSASGGMQPVLGAARPGQSVEQRELNGRLERDRVALVVLGARQADAAVSASGRWRIDEQGGRVSLVKGQGDEPWRVEQKNGLLRVAGDGGDATPWREGPFVARPSGDTFLRFGNRRYRGELVFTATDSGVMVVNRLPVEDYLRGVVPLELPARSPGDRAAIEAQAIAARSYTYIRVPSGVVEAPVRGFNLVATVQNQVYGGVDVEHPVVNAAIDGTAGLVIRYNGLLVDAPYYSSCGGKTAVPSEAWRGVKEEPYLQPVDDIDPRTGRPYCDISPRNHWQADFDEAQLQEIVRRALQTSGARDPRPAAVTAFSIPARGRSGRASSVVLRTERGDIAVSARDIRAVMRDARGAILHSTYFSVDRESRGRGHLTGLTLRGAGNGHGVGMCQWGAIGRARAGANAREILSHYYPGTVVGFAD</sequence>
<gene>
    <name evidence="2" type="ORF">GEMMAAP_06745</name>
</gene>
<dbReference type="KEGG" id="gph:GEMMAAP_06745"/>
<dbReference type="Pfam" id="PF08486">
    <property type="entry name" value="SpoIID"/>
    <property type="match status" value="1"/>
</dbReference>
<keyword evidence="3" id="KW-1185">Reference proteome</keyword>
<proteinExistence type="predicted"/>
<dbReference type="OrthoDB" id="9773852at2"/>